<organism evidence="2">
    <name type="scientific">Laccaria bicolor (strain S238N-H82 / ATCC MYA-4686)</name>
    <name type="common">Bicoloured deceiver</name>
    <name type="synonym">Laccaria laccata var. bicolor</name>
    <dbReference type="NCBI Taxonomy" id="486041"/>
    <lineage>
        <taxon>Eukaryota</taxon>
        <taxon>Fungi</taxon>
        <taxon>Dikarya</taxon>
        <taxon>Basidiomycota</taxon>
        <taxon>Agaricomycotina</taxon>
        <taxon>Agaricomycetes</taxon>
        <taxon>Agaricomycetidae</taxon>
        <taxon>Agaricales</taxon>
        <taxon>Agaricineae</taxon>
        <taxon>Hydnangiaceae</taxon>
        <taxon>Laccaria</taxon>
    </lineage>
</organism>
<protein>
    <submittedName>
        <fullName evidence="1">Predicted protein</fullName>
    </submittedName>
</protein>
<dbReference type="EMBL" id="DS547106">
    <property type="protein sequence ID" value="EDR06926.1"/>
    <property type="molecule type" value="Genomic_DNA"/>
</dbReference>
<evidence type="ECO:0000313" key="1">
    <source>
        <dbReference type="EMBL" id="EDR06926.1"/>
    </source>
</evidence>
<dbReference type="HOGENOM" id="CLU_1816128_0_0_1"/>
<dbReference type="RefSeq" id="XP_001882299.1">
    <property type="nucleotide sequence ID" value="XM_001882264.1"/>
</dbReference>
<dbReference type="Proteomes" id="UP000001194">
    <property type="component" value="Unassembled WGS sequence"/>
</dbReference>
<dbReference type="InParanoid" id="B0DEF6"/>
<sequence>MTLHTRRVVFREIEWFRSLLQQVFDTQQMMFGRLELKHAVRLENRLAIRTMRRRTTRSGLEEMPKESKIHAHCSFDTPEFVAWPSVPTFTSTSRMRIYQTFSISSLLEPQTLLKVNLPSCLSNLYESLTASLKERVSLICHTVMKRGRPSSLFWQWGKEGTENARKVYAV</sequence>
<accession>B0DEF6</accession>
<gene>
    <name evidence="1" type="ORF">LACBIDRAFT_299291</name>
</gene>
<dbReference type="GeneID" id="6078068"/>
<dbReference type="KEGG" id="lbc:LACBIDRAFT_299291"/>
<keyword evidence="2" id="KW-1185">Reference proteome</keyword>
<evidence type="ECO:0000313" key="2">
    <source>
        <dbReference type="Proteomes" id="UP000001194"/>
    </source>
</evidence>
<proteinExistence type="predicted"/>
<dbReference type="AlphaFoldDB" id="B0DEF6"/>
<name>B0DEF6_LACBS</name>
<reference evidence="1 2" key="1">
    <citation type="journal article" date="2008" name="Nature">
        <title>The genome of Laccaria bicolor provides insights into mycorrhizal symbiosis.</title>
        <authorList>
            <person name="Martin F."/>
            <person name="Aerts A."/>
            <person name="Ahren D."/>
            <person name="Brun A."/>
            <person name="Danchin E.G.J."/>
            <person name="Duchaussoy F."/>
            <person name="Gibon J."/>
            <person name="Kohler A."/>
            <person name="Lindquist E."/>
            <person name="Pereda V."/>
            <person name="Salamov A."/>
            <person name="Shapiro H.J."/>
            <person name="Wuyts J."/>
            <person name="Blaudez D."/>
            <person name="Buee M."/>
            <person name="Brokstein P."/>
            <person name="Canbaeck B."/>
            <person name="Cohen D."/>
            <person name="Courty P.E."/>
            <person name="Coutinho P.M."/>
            <person name="Delaruelle C."/>
            <person name="Detter J.C."/>
            <person name="Deveau A."/>
            <person name="DiFazio S."/>
            <person name="Duplessis S."/>
            <person name="Fraissinet-Tachet L."/>
            <person name="Lucic E."/>
            <person name="Frey-Klett P."/>
            <person name="Fourrey C."/>
            <person name="Feussner I."/>
            <person name="Gay G."/>
            <person name="Grimwood J."/>
            <person name="Hoegger P.J."/>
            <person name="Jain P."/>
            <person name="Kilaru S."/>
            <person name="Labbe J."/>
            <person name="Lin Y.C."/>
            <person name="Legue V."/>
            <person name="Le Tacon F."/>
            <person name="Marmeisse R."/>
            <person name="Melayah D."/>
            <person name="Montanini B."/>
            <person name="Muratet M."/>
            <person name="Nehls U."/>
            <person name="Niculita-Hirzel H."/>
            <person name="Oudot-Le Secq M.P."/>
            <person name="Peter M."/>
            <person name="Quesneville H."/>
            <person name="Rajashekar B."/>
            <person name="Reich M."/>
            <person name="Rouhier N."/>
            <person name="Schmutz J."/>
            <person name="Yin T."/>
            <person name="Chalot M."/>
            <person name="Henrissat B."/>
            <person name="Kuees U."/>
            <person name="Lucas S."/>
            <person name="Van de Peer Y."/>
            <person name="Podila G.K."/>
            <person name="Polle A."/>
            <person name="Pukkila P.J."/>
            <person name="Richardson P.M."/>
            <person name="Rouze P."/>
            <person name="Sanders I.R."/>
            <person name="Stajich J.E."/>
            <person name="Tunlid A."/>
            <person name="Tuskan G."/>
            <person name="Grigoriev I.V."/>
        </authorList>
    </citation>
    <scope>NUCLEOTIDE SEQUENCE [LARGE SCALE GENOMIC DNA]</scope>
    <source>
        <strain evidence="2">S238N-H82 / ATCC MYA-4686</strain>
    </source>
</reference>